<keyword evidence="3 5" id="KW-1133">Transmembrane helix</keyword>
<feature type="transmembrane region" description="Helical" evidence="5">
    <location>
        <begin position="6"/>
        <end position="39"/>
    </location>
</feature>
<dbReference type="GO" id="GO:0005886">
    <property type="term" value="C:plasma membrane"/>
    <property type="evidence" value="ECO:0007669"/>
    <property type="project" value="UniProtKB-SubCell"/>
</dbReference>
<sequence>MNQLDINLLVLFVILGCGIFVHNPTIWVSATALIIIKFLPHNQPIFSYIQQYGLNLGILLLTIAVIAPIASEQVSSKALMTSFASWRSLLAIAVGLLVTWLGARGVNLMKVDPNVVTGLMIGTVAGVVLFRGVAVGPLIAAGILSLLYWSK</sequence>
<dbReference type="AlphaFoldDB" id="A0A173MYQ7"/>
<evidence type="ECO:0000256" key="3">
    <source>
        <dbReference type="ARBA" id="ARBA00022989"/>
    </source>
</evidence>
<organism evidence="6 8">
    <name type="scientific">Faucicola osloensis</name>
    <name type="common">Moraxella osloensis</name>
    <dbReference type="NCBI Taxonomy" id="34062"/>
    <lineage>
        <taxon>Bacteria</taxon>
        <taxon>Pseudomonadati</taxon>
        <taxon>Pseudomonadota</taxon>
        <taxon>Gammaproteobacteria</taxon>
        <taxon>Moraxellales</taxon>
        <taxon>Moraxellaceae</taxon>
        <taxon>Faucicola</taxon>
    </lineage>
</organism>
<protein>
    <recommendedName>
        <fullName evidence="5">UPF0756 membrane protein CYJ96_06995</fullName>
    </recommendedName>
</protein>
<gene>
    <name evidence="6" type="ORF">CYJ96_06995</name>
    <name evidence="7" type="ORF">GSF12_11375</name>
</gene>
<reference evidence="6 8" key="1">
    <citation type="submission" date="2017-12" db="EMBL/GenBank/DDBJ databases">
        <title>Phylogenetic diversity of female urinary microbiome.</title>
        <authorList>
            <person name="Thomas-White K."/>
            <person name="Wolfe A.J."/>
        </authorList>
    </citation>
    <scope>NUCLEOTIDE SEQUENCE [LARGE SCALE GENOMIC DNA]</scope>
    <source>
        <strain evidence="6 8">UMB0416</strain>
    </source>
</reference>
<evidence type="ECO:0000256" key="1">
    <source>
        <dbReference type="ARBA" id="ARBA00022475"/>
    </source>
</evidence>
<name>A0A173MYQ7_FAUOS</name>
<dbReference type="OrthoDB" id="80306at2"/>
<dbReference type="PANTHER" id="PTHR38452:SF1">
    <property type="entry name" value="UPF0756 MEMBRANE PROTEIN YEAL"/>
    <property type="match status" value="1"/>
</dbReference>
<keyword evidence="1 5" id="KW-1003">Cell membrane</keyword>
<comment type="similarity">
    <text evidence="5">Belongs to the UPF0756 family.</text>
</comment>
<dbReference type="EMBL" id="PKJS01000008">
    <property type="protein sequence ID" value="PKZ68624.1"/>
    <property type="molecule type" value="Genomic_DNA"/>
</dbReference>
<dbReference type="Pfam" id="PF04284">
    <property type="entry name" value="DUF441"/>
    <property type="match status" value="1"/>
</dbReference>
<evidence type="ECO:0000313" key="7">
    <source>
        <dbReference type="EMBL" id="QHG10418.1"/>
    </source>
</evidence>
<feature type="transmembrane region" description="Helical" evidence="5">
    <location>
        <begin position="51"/>
        <end position="71"/>
    </location>
</feature>
<keyword evidence="4 5" id="KW-0472">Membrane</keyword>
<reference evidence="7" key="3">
    <citation type="journal article" date="2020" name="Microbiol. Resour. Announc.">
        <title>Complete Genome Sequence of Moraxella osloensis Strain YV1, Isolated from an Australian Wastewater Treatment Plant.</title>
        <authorList>
            <person name="Batinovic S."/>
            <person name="Rice D.T.F."/>
            <person name="Seviour R.J."/>
            <person name="Petrovski S."/>
        </authorList>
    </citation>
    <scope>NUCLEOTIDE SEQUENCE</scope>
    <source>
        <strain evidence="7">YV1</strain>
    </source>
</reference>
<dbReference type="InterPro" id="IPR007382">
    <property type="entry name" value="UPF0756_TM"/>
</dbReference>
<proteinExistence type="inferred from homology"/>
<dbReference type="RefSeq" id="WP_060996159.1">
    <property type="nucleotide sequence ID" value="NZ_CALTVS010000007.1"/>
</dbReference>
<accession>A0A173MYQ7</accession>
<keyword evidence="2 5" id="KW-0812">Transmembrane</keyword>
<evidence type="ECO:0000313" key="9">
    <source>
        <dbReference type="Proteomes" id="UP000464046"/>
    </source>
</evidence>
<evidence type="ECO:0000256" key="4">
    <source>
        <dbReference type="ARBA" id="ARBA00023136"/>
    </source>
</evidence>
<evidence type="ECO:0000256" key="2">
    <source>
        <dbReference type="ARBA" id="ARBA00022692"/>
    </source>
</evidence>
<dbReference type="Proteomes" id="UP000234914">
    <property type="component" value="Unassembled WGS sequence"/>
</dbReference>
<evidence type="ECO:0000313" key="6">
    <source>
        <dbReference type="EMBL" id="PKZ68624.1"/>
    </source>
</evidence>
<reference evidence="9" key="2">
    <citation type="submission" date="2019-12" db="EMBL/GenBank/DDBJ databases">
        <title>Whole genome sequence of Moraxella osloensis YV1.</title>
        <authorList>
            <person name="Batinovic S."/>
            <person name="Rice D.T.F."/>
            <person name="Petrovski S."/>
        </authorList>
    </citation>
    <scope>NUCLEOTIDE SEQUENCE [LARGE SCALE GENOMIC DNA]</scope>
    <source>
        <strain evidence="9">YV1</strain>
    </source>
</reference>
<dbReference type="HAMAP" id="MF_01874">
    <property type="entry name" value="UPF0756"/>
    <property type="match status" value="1"/>
</dbReference>
<feature type="transmembrane region" description="Helical" evidence="5">
    <location>
        <begin position="83"/>
        <end position="103"/>
    </location>
</feature>
<evidence type="ECO:0000256" key="5">
    <source>
        <dbReference type="HAMAP-Rule" id="MF_01874"/>
    </source>
</evidence>
<comment type="subcellular location">
    <subcellularLocation>
        <location evidence="5">Cell membrane</location>
        <topology evidence="5">Multi-pass membrane protein</topology>
    </subcellularLocation>
</comment>
<feature type="transmembrane region" description="Helical" evidence="5">
    <location>
        <begin position="115"/>
        <end position="148"/>
    </location>
</feature>
<dbReference type="PANTHER" id="PTHR38452">
    <property type="entry name" value="UPF0756 MEMBRANE PROTEIN YEAL"/>
    <property type="match status" value="1"/>
</dbReference>
<dbReference type="EMBL" id="CP047226">
    <property type="protein sequence ID" value="QHG10418.1"/>
    <property type="molecule type" value="Genomic_DNA"/>
</dbReference>
<evidence type="ECO:0000313" key="8">
    <source>
        <dbReference type="Proteomes" id="UP000234914"/>
    </source>
</evidence>